<dbReference type="AlphaFoldDB" id="A0A401P297"/>
<sequence>MLGWFKPLSPFQEVVGDKILEEEISFPLRFDEFDQSAGDSKSMTLNDITPNQHQKLNNILGFEVYSMLCVPVTSRATAQVVAMGCAFNKRSGH</sequence>
<dbReference type="SUPFAM" id="SSF55781">
    <property type="entry name" value="GAF domain-like"/>
    <property type="match status" value="1"/>
</dbReference>
<proteinExistence type="predicted"/>
<dbReference type="Proteomes" id="UP000288216">
    <property type="component" value="Unassembled WGS sequence"/>
</dbReference>
<evidence type="ECO:0000313" key="1">
    <source>
        <dbReference type="EMBL" id="GCB67242.1"/>
    </source>
</evidence>
<dbReference type="EMBL" id="BFAA01005752">
    <property type="protein sequence ID" value="GCB67242.1"/>
    <property type="molecule type" value="Genomic_DNA"/>
</dbReference>
<evidence type="ECO:0000313" key="2">
    <source>
        <dbReference type="Proteomes" id="UP000288216"/>
    </source>
</evidence>
<organism evidence="1 2">
    <name type="scientific">Scyliorhinus torazame</name>
    <name type="common">Cloudy catshark</name>
    <name type="synonym">Catulus torazame</name>
    <dbReference type="NCBI Taxonomy" id="75743"/>
    <lineage>
        <taxon>Eukaryota</taxon>
        <taxon>Metazoa</taxon>
        <taxon>Chordata</taxon>
        <taxon>Craniata</taxon>
        <taxon>Vertebrata</taxon>
        <taxon>Chondrichthyes</taxon>
        <taxon>Elasmobranchii</taxon>
        <taxon>Galeomorphii</taxon>
        <taxon>Galeoidea</taxon>
        <taxon>Carcharhiniformes</taxon>
        <taxon>Scyliorhinidae</taxon>
        <taxon>Scyliorhinus</taxon>
    </lineage>
</organism>
<reference evidence="1 2" key="1">
    <citation type="journal article" date="2018" name="Nat. Ecol. Evol.">
        <title>Shark genomes provide insights into elasmobranch evolution and the origin of vertebrates.</title>
        <authorList>
            <person name="Hara Y"/>
            <person name="Yamaguchi K"/>
            <person name="Onimaru K"/>
            <person name="Kadota M"/>
            <person name="Koyanagi M"/>
            <person name="Keeley SD"/>
            <person name="Tatsumi K"/>
            <person name="Tanaka K"/>
            <person name="Motone F"/>
            <person name="Kageyama Y"/>
            <person name="Nozu R"/>
            <person name="Adachi N"/>
            <person name="Nishimura O"/>
            <person name="Nakagawa R"/>
            <person name="Tanegashima C"/>
            <person name="Kiyatake I"/>
            <person name="Matsumoto R"/>
            <person name="Murakumo K"/>
            <person name="Nishida K"/>
            <person name="Terakita A"/>
            <person name="Kuratani S"/>
            <person name="Sato K"/>
            <person name="Hyodo S Kuraku.S."/>
        </authorList>
    </citation>
    <scope>NUCLEOTIDE SEQUENCE [LARGE SCALE GENOMIC DNA]</scope>
</reference>
<dbReference type="Gene3D" id="3.30.450.40">
    <property type="match status" value="1"/>
</dbReference>
<name>A0A401P297_SCYTO</name>
<dbReference type="OrthoDB" id="8939204at2759"/>
<dbReference type="STRING" id="75743.A0A401P297"/>
<protein>
    <submittedName>
        <fullName evidence="1">Uncharacterized protein</fullName>
    </submittedName>
</protein>
<comment type="caution">
    <text evidence="1">The sequence shown here is derived from an EMBL/GenBank/DDBJ whole genome shotgun (WGS) entry which is preliminary data.</text>
</comment>
<accession>A0A401P297</accession>
<dbReference type="InterPro" id="IPR029016">
    <property type="entry name" value="GAF-like_dom_sf"/>
</dbReference>
<keyword evidence="2" id="KW-1185">Reference proteome</keyword>
<gene>
    <name evidence="1" type="ORF">scyTo_0012120</name>
</gene>